<dbReference type="GO" id="GO:0051539">
    <property type="term" value="F:4 iron, 4 sulfur cluster binding"/>
    <property type="evidence" value="ECO:0007669"/>
    <property type="project" value="UniProtKB-UniRule"/>
</dbReference>
<proteinExistence type="inferred from homology"/>
<dbReference type="GO" id="GO:0045892">
    <property type="term" value="P:negative regulation of DNA-templated transcription"/>
    <property type="evidence" value="ECO:0007669"/>
    <property type="project" value="TreeGrafter"/>
</dbReference>
<evidence type="ECO:0000256" key="4">
    <source>
        <dbReference type="ARBA" id="ARBA00022723"/>
    </source>
</evidence>
<comment type="function">
    <text evidence="11">Acts as a transcriptional regulator. Probably redox-responsive. The apo- but not holo-form probably binds DNA.</text>
</comment>
<dbReference type="GO" id="GO:0045454">
    <property type="term" value="P:cell redox homeostasis"/>
    <property type="evidence" value="ECO:0007669"/>
    <property type="project" value="TreeGrafter"/>
</dbReference>
<dbReference type="GO" id="GO:0046872">
    <property type="term" value="F:metal ion binding"/>
    <property type="evidence" value="ECO:0007669"/>
    <property type="project" value="UniProtKB-KW"/>
</dbReference>
<comment type="similarity">
    <text evidence="2 11">Belongs to the WhiB family.</text>
</comment>
<keyword evidence="8 11" id="KW-0238">DNA-binding</keyword>
<feature type="region of interest" description="Disordered" evidence="12">
    <location>
        <begin position="1"/>
        <end position="30"/>
    </location>
</feature>
<dbReference type="Proteomes" id="UP000186919">
    <property type="component" value="Unassembled WGS sequence"/>
</dbReference>
<organism evidence="14 15">
    <name type="scientific">Mycobacteroides immunogenum</name>
    <dbReference type="NCBI Taxonomy" id="83262"/>
    <lineage>
        <taxon>Bacteria</taxon>
        <taxon>Bacillati</taxon>
        <taxon>Actinomycetota</taxon>
        <taxon>Actinomycetes</taxon>
        <taxon>Mycobacteriales</taxon>
        <taxon>Mycobacteriaceae</taxon>
        <taxon>Mycobacteroides</taxon>
    </lineage>
</organism>
<keyword evidence="9 11" id="KW-1015">Disulfide bond</keyword>
<evidence type="ECO:0000256" key="12">
    <source>
        <dbReference type="SAM" id="MobiDB-lite"/>
    </source>
</evidence>
<comment type="subcellular location">
    <subcellularLocation>
        <location evidence="1 11">Cytoplasm</location>
    </subcellularLocation>
</comment>
<evidence type="ECO:0000256" key="1">
    <source>
        <dbReference type="ARBA" id="ARBA00004496"/>
    </source>
</evidence>
<gene>
    <name evidence="11" type="primary">whiB</name>
    <name evidence="14" type="ORF">AWB85_21770</name>
</gene>
<evidence type="ECO:0000256" key="2">
    <source>
        <dbReference type="ARBA" id="ARBA00006597"/>
    </source>
</evidence>
<dbReference type="HAMAP" id="MF_01479">
    <property type="entry name" value="WhiB"/>
    <property type="match status" value="1"/>
</dbReference>
<keyword evidence="7 11" id="KW-0805">Transcription regulation</keyword>
<evidence type="ECO:0000313" key="15">
    <source>
        <dbReference type="Proteomes" id="UP000186919"/>
    </source>
</evidence>
<comment type="PTM">
    <text evidence="11">Upon Fe-S cluster removal intramolecular disulfide bonds are formed.</text>
</comment>
<dbReference type="GO" id="GO:0005737">
    <property type="term" value="C:cytoplasm"/>
    <property type="evidence" value="ECO:0007669"/>
    <property type="project" value="UniProtKB-SubCell"/>
</dbReference>
<keyword evidence="11" id="KW-0963">Cytoplasm</keyword>
<evidence type="ECO:0000256" key="6">
    <source>
        <dbReference type="ARBA" id="ARBA00023014"/>
    </source>
</evidence>
<comment type="PTM">
    <text evidence="11">The Fe-S cluster can be nitrosylated by nitric oxide (NO).</text>
</comment>
<evidence type="ECO:0000256" key="11">
    <source>
        <dbReference type="HAMAP-Rule" id="MF_01479"/>
    </source>
</evidence>
<dbReference type="InterPro" id="IPR034768">
    <property type="entry name" value="4FE4S_WBL"/>
</dbReference>
<reference evidence="14 15" key="1">
    <citation type="submission" date="2016-01" db="EMBL/GenBank/DDBJ databases">
        <title>Mycobacterium immunogenum strain CD11_6 genome sequencing and assembly.</title>
        <authorList>
            <person name="Kaur G."/>
            <person name="Nair G.R."/>
            <person name="Mayilraj S."/>
        </authorList>
    </citation>
    <scope>NUCLEOTIDE SEQUENCE [LARGE SCALE GENOMIC DNA]</scope>
    <source>
        <strain evidence="14 15">CD11-6</strain>
    </source>
</reference>
<accession>A0A179VE50</accession>
<comment type="cofactor">
    <cofactor evidence="11">
        <name>[4Fe-4S] cluster</name>
        <dbReference type="ChEBI" id="CHEBI:49883"/>
    </cofactor>
    <text evidence="11">Binds 1 [4Fe-4S] cluster per subunit. Following nitrosylation of the [4Fe-4S] cluster binds 1 [4Fe-8(NO)] cluster per subunit.</text>
</comment>
<protein>
    <recommendedName>
        <fullName evidence="11">Transcriptional regulator WhiB</fullName>
    </recommendedName>
</protein>
<evidence type="ECO:0000256" key="3">
    <source>
        <dbReference type="ARBA" id="ARBA00022485"/>
    </source>
</evidence>
<evidence type="ECO:0000256" key="9">
    <source>
        <dbReference type="ARBA" id="ARBA00023157"/>
    </source>
</evidence>
<dbReference type="GO" id="GO:0003677">
    <property type="term" value="F:DNA binding"/>
    <property type="evidence" value="ECO:0007669"/>
    <property type="project" value="UniProtKB-UniRule"/>
</dbReference>
<feature type="region of interest" description="Disordered" evidence="12">
    <location>
        <begin position="56"/>
        <end position="77"/>
    </location>
</feature>
<keyword evidence="10 11" id="KW-0804">Transcription</keyword>
<evidence type="ECO:0000256" key="8">
    <source>
        <dbReference type="ARBA" id="ARBA00023125"/>
    </source>
</evidence>
<evidence type="ECO:0000256" key="10">
    <source>
        <dbReference type="ARBA" id="ARBA00023163"/>
    </source>
</evidence>
<dbReference type="InterPro" id="IPR003482">
    <property type="entry name" value="Whib"/>
</dbReference>
<evidence type="ECO:0000259" key="13">
    <source>
        <dbReference type="PROSITE" id="PS51674"/>
    </source>
</evidence>
<comment type="caution">
    <text evidence="14">The sequence shown here is derived from an EMBL/GenBank/DDBJ whole genome shotgun (WGS) entry which is preliminary data.</text>
</comment>
<evidence type="ECO:0000313" key="14">
    <source>
        <dbReference type="EMBL" id="OAT69412.1"/>
    </source>
</evidence>
<keyword evidence="6" id="KW-0411">Iron-sulfur</keyword>
<name>A0A179VE50_9MYCO</name>
<keyword evidence="5" id="KW-0408">Iron</keyword>
<sequence length="77" mass="8597">MIDNTWKNRAACSGHDPALWFGTGERGPTDEQTRQAKAICAQCPVRQLCLANAEPSGTWGGLTEQERRTLRRKRRAA</sequence>
<dbReference type="EMBL" id="LQYE01000007">
    <property type="protein sequence ID" value="OAT69412.1"/>
    <property type="molecule type" value="Genomic_DNA"/>
</dbReference>
<evidence type="ECO:0000256" key="5">
    <source>
        <dbReference type="ARBA" id="ARBA00023004"/>
    </source>
</evidence>
<dbReference type="PROSITE" id="PS51674">
    <property type="entry name" value="4FE4S_WBL"/>
    <property type="match status" value="1"/>
</dbReference>
<comment type="caution">
    <text evidence="11">Lacks conserved residue(s) required for the propagation of feature annotation.</text>
</comment>
<dbReference type="Pfam" id="PF02467">
    <property type="entry name" value="Whib"/>
    <property type="match status" value="1"/>
</dbReference>
<dbReference type="GO" id="GO:0035731">
    <property type="term" value="F:dinitrosyl-iron complex binding"/>
    <property type="evidence" value="ECO:0007669"/>
    <property type="project" value="UniProtKB-UniRule"/>
</dbReference>
<keyword evidence="4" id="KW-0479">Metal-binding</keyword>
<dbReference type="AlphaFoldDB" id="A0A179VE50"/>
<dbReference type="GO" id="GO:0047134">
    <property type="term" value="F:protein-disulfide reductase [NAD(P)H] activity"/>
    <property type="evidence" value="ECO:0007669"/>
    <property type="project" value="TreeGrafter"/>
</dbReference>
<feature type="domain" description="4Fe-4S Wbl-type" evidence="13">
    <location>
        <begin position="11"/>
        <end position="69"/>
    </location>
</feature>
<keyword evidence="3" id="KW-0004">4Fe-4S</keyword>
<dbReference type="PANTHER" id="PTHR38839">
    <property type="entry name" value="TRANSCRIPTIONAL REGULATOR WHID-RELATED"/>
    <property type="match status" value="1"/>
</dbReference>
<evidence type="ECO:0000256" key="7">
    <source>
        <dbReference type="ARBA" id="ARBA00023015"/>
    </source>
</evidence>